<name>A0A226WX19_CABSO</name>
<feature type="region of interest" description="Disordered" evidence="1">
    <location>
        <begin position="125"/>
        <end position="156"/>
    </location>
</feature>
<feature type="compositionally biased region" description="Basic and acidic residues" evidence="1">
    <location>
        <begin position="125"/>
        <end position="139"/>
    </location>
</feature>
<comment type="caution">
    <text evidence="3">The sequence shown here is derived from an EMBL/GenBank/DDBJ whole genome shotgun (WGS) entry which is preliminary data.</text>
</comment>
<dbReference type="Proteomes" id="UP000214720">
    <property type="component" value="Unassembled WGS sequence"/>
</dbReference>
<protein>
    <submittedName>
        <fullName evidence="3">Transcriptional regulator, XRE family</fullName>
    </submittedName>
</protein>
<dbReference type="GO" id="GO:0003677">
    <property type="term" value="F:DNA binding"/>
    <property type="evidence" value="ECO:0007669"/>
    <property type="project" value="InterPro"/>
</dbReference>
<dbReference type="Gene3D" id="1.10.260.40">
    <property type="entry name" value="lambda repressor-like DNA-binding domains"/>
    <property type="match status" value="1"/>
</dbReference>
<evidence type="ECO:0000256" key="1">
    <source>
        <dbReference type="SAM" id="MobiDB-lite"/>
    </source>
</evidence>
<dbReference type="AlphaFoldDB" id="A0A226WX19"/>
<gene>
    <name evidence="3" type="ORF">BSU04_25880</name>
</gene>
<dbReference type="CDD" id="cd00093">
    <property type="entry name" value="HTH_XRE"/>
    <property type="match status" value="1"/>
</dbReference>
<dbReference type="InterPro" id="IPR010982">
    <property type="entry name" value="Lambda_DNA-bd_dom_sf"/>
</dbReference>
<reference evidence="4" key="1">
    <citation type="submission" date="2017-01" db="EMBL/GenBank/DDBJ databases">
        <title>Genome Analysis of Deinococcus marmoris KOPRI26562.</title>
        <authorList>
            <person name="Kim J.H."/>
            <person name="Oh H.-M."/>
        </authorList>
    </citation>
    <scope>NUCLEOTIDE SEQUENCE [LARGE SCALE GENOMIC DNA]</scope>
    <source>
        <strain evidence="4">PAMC 26633</strain>
    </source>
</reference>
<sequence>MKAVGVVPEELIRQVGMAIAGQRKAAGFTQARVADAIGLEKETVSRIENGVIAPTIHRLGQFAELFSCPLSALLGDYRGGAGEDAGAIAAQIGDLPRDDRRAILRIITDVAAIAREREILRTRVDAAGKREAERERAEIEAAVSAAPRRPRARQKL</sequence>
<evidence type="ECO:0000313" key="3">
    <source>
        <dbReference type="EMBL" id="OXC75663.1"/>
    </source>
</evidence>
<dbReference type="InterPro" id="IPR001387">
    <property type="entry name" value="Cro/C1-type_HTH"/>
</dbReference>
<dbReference type="OrthoDB" id="5524454at2"/>
<dbReference type="EMBL" id="MTHB01000165">
    <property type="protein sequence ID" value="OXC75663.1"/>
    <property type="molecule type" value="Genomic_DNA"/>
</dbReference>
<dbReference type="SUPFAM" id="SSF47413">
    <property type="entry name" value="lambda repressor-like DNA-binding domains"/>
    <property type="match status" value="1"/>
</dbReference>
<accession>A0A226WX19</accession>
<dbReference type="PROSITE" id="PS50943">
    <property type="entry name" value="HTH_CROC1"/>
    <property type="match status" value="1"/>
</dbReference>
<dbReference type="Pfam" id="PF01381">
    <property type="entry name" value="HTH_3"/>
    <property type="match status" value="1"/>
</dbReference>
<proteinExistence type="predicted"/>
<dbReference type="SMART" id="SM00530">
    <property type="entry name" value="HTH_XRE"/>
    <property type="match status" value="1"/>
</dbReference>
<organism evidence="3 4">
    <name type="scientific">Caballeronia sordidicola</name>
    <name type="common">Burkholderia sordidicola</name>
    <dbReference type="NCBI Taxonomy" id="196367"/>
    <lineage>
        <taxon>Bacteria</taxon>
        <taxon>Pseudomonadati</taxon>
        <taxon>Pseudomonadota</taxon>
        <taxon>Betaproteobacteria</taxon>
        <taxon>Burkholderiales</taxon>
        <taxon>Burkholderiaceae</taxon>
        <taxon>Caballeronia</taxon>
    </lineage>
</organism>
<feature type="domain" description="HTH cro/C1-type" evidence="2">
    <location>
        <begin position="19"/>
        <end position="73"/>
    </location>
</feature>
<evidence type="ECO:0000313" key="4">
    <source>
        <dbReference type="Proteomes" id="UP000214720"/>
    </source>
</evidence>
<dbReference type="RefSeq" id="WP_089163008.1">
    <property type="nucleotide sequence ID" value="NZ_MTHB01000165.1"/>
</dbReference>
<evidence type="ECO:0000259" key="2">
    <source>
        <dbReference type="PROSITE" id="PS50943"/>
    </source>
</evidence>